<organism evidence="2">
    <name type="scientific">freshwater metagenome</name>
    <dbReference type="NCBI Taxonomy" id="449393"/>
    <lineage>
        <taxon>unclassified sequences</taxon>
        <taxon>metagenomes</taxon>
        <taxon>ecological metagenomes</taxon>
    </lineage>
</organism>
<feature type="compositionally biased region" description="Polar residues" evidence="1">
    <location>
        <begin position="102"/>
        <end position="113"/>
    </location>
</feature>
<proteinExistence type="predicted"/>
<evidence type="ECO:0000256" key="1">
    <source>
        <dbReference type="SAM" id="MobiDB-lite"/>
    </source>
</evidence>
<name>A0A6J6JP41_9ZZZZ</name>
<feature type="region of interest" description="Disordered" evidence="1">
    <location>
        <begin position="94"/>
        <end position="113"/>
    </location>
</feature>
<accession>A0A6J6JP41</accession>
<dbReference type="EMBL" id="CAEZVK010000147">
    <property type="protein sequence ID" value="CAB4638802.1"/>
    <property type="molecule type" value="Genomic_DNA"/>
</dbReference>
<feature type="region of interest" description="Disordered" evidence="1">
    <location>
        <begin position="1"/>
        <end position="27"/>
    </location>
</feature>
<evidence type="ECO:0000313" key="2">
    <source>
        <dbReference type="EMBL" id="CAB4638802.1"/>
    </source>
</evidence>
<sequence>MPRQQSKPAGPCSFTAPRANSKRRSHALSSPMQWVSSFQSCSAVKTTGISRQARSTAPAILFQRSALRNSSPLSPILPGLAISIATSNWCRTRSVDSRTKRSVPSPNTSIERTPTFQKISFRASPNLAASASPSRSNTTGTAKAARANTWAWWWPPRNSQRCHSGPAVH</sequence>
<gene>
    <name evidence="2" type="ORF">UFOPK2000_01205</name>
</gene>
<protein>
    <submittedName>
        <fullName evidence="2">Unannotated protein</fullName>
    </submittedName>
</protein>
<reference evidence="2" key="1">
    <citation type="submission" date="2020-05" db="EMBL/GenBank/DDBJ databases">
        <authorList>
            <person name="Chiriac C."/>
            <person name="Salcher M."/>
            <person name="Ghai R."/>
            <person name="Kavagutti S V."/>
        </authorList>
    </citation>
    <scope>NUCLEOTIDE SEQUENCE</scope>
</reference>
<dbReference type="AlphaFoldDB" id="A0A6J6JP41"/>